<dbReference type="OrthoDB" id="5871797at2759"/>
<reference evidence="4" key="1">
    <citation type="submission" date="2017-02" db="UniProtKB">
        <authorList>
            <consortium name="WormBaseParasite"/>
        </authorList>
    </citation>
    <scope>IDENTIFICATION</scope>
</reference>
<gene>
    <name evidence="1" type="ORF">DME_LOCUS9809</name>
</gene>
<protein>
    <submittedName>
        <fullName evidence="4">REM-1 domain-containing protein</fullName>
    </submittedName>
</protein>
<sequence length="46" mass="5408">MISMQRECLNANGFRVVLAKTKEKITKLQVELREICSERRKQGLRC</sequence>
<dbReference type="Proteomes" id="UP000274756">
    <property type="component" value="Unassembled WGS sequence"/>
</dbReference>
<evidence type="ECO:0000313" key="3">
    <source>
        <dbReference type="Proteomes" id="UP000274756"/>
    </source>
</evidence>
<reference evidence="1 3" key="2">
    <citation type="submission" date="2018-11" db="EMBL/GenBank/DDBJ databases">
        <authorList>
            <consortium name="Pathogen Informatics"/>
        </authorList>
    </citation>
    <scope>NUCLEOTIDE SEQUENCE [LARGE SCALE GENOMIC DNA]</scope>
</reference>
<organism evidence="2 4">
    <name type="scientific">Dracunculus medinensis</name>
    <name type="common">Guinea worm</name>
    <dbReference type="NCBI Taxonomy" id="318479"/>
    <lineage>
        <taxon>Eukaryota</taxon>
        <taxon>Metazoa</taxon>
        <taxon>Ecdysozoa</taxon>
        <taxon>Nematoda</taxon>
        <taxon>Chromadorea</taxon>
        <taxon>Rhabditida</taxon>
        <taxon>Spirurina</taxon>
        <taxon>Dracunculoidea</taxon>
        <taxon>Dracunculidae</taxon>
        <taxon>Dracunculus</taxon>
    </lineage>
</organism>
<proteinExistence type="predicted"/>
<dbReference type="EMBL" id="UYYG01001192">
    <property type="protein sequence ID" value="VDN59836.1"/>
    <property type="molecule type" value="Genomic_DNA"/>
</dbReference>
<evidence type="ECO:0000313" key="4">
    <source>
        <dbReference type="WBParaSite" id="DME_0000704801-mRNA-1"/>
    </source>
</evidence>
<accession>A0A0N4UHL3</accession>
<dbReference type="AlphaFoldDB" id="A0A0N4UHL3"/>
<dbReference type="Proteomes" id="UP000038040">
    <property type="component" value="Unplaced"/>
</dbReference>
<keyword evidence="3" id="KW-1185">Reference proteome</keyword>
<name>A0A0N4UHL3_DRAME</name>
<dbReference type="WBParaSite" id="DME_0000704801-mRNA-1">
    <property type="protein sequence ID" value="DME_0000704801-mRNA-1"/>
    <property type="gene ID" value="DME_0000704801"/>
</dbReference>
<evidence type="ECO:0000313" key="2">
    <source>
        <dbReference type="Proteomes" id="UP000038040"/>
    </source>
</evidence>
<evidence type="ECO:0000313" key="1">
    <source>
        <dbReference type="EMBL" id="VDN59836.1"/>
    </source>
</evidence>